<dbReference type="Proteomes" id="UP001211619">
    <property type="component" value="Segment"/>
</dbReference>
<reference evidence="1 2" key="1">
    <citation type="submission" date="2022-10" db="EMBL/GenBank/DDBJ databases">
        <title>Complete genome sequence analysis of a novel Escherichia coli phage vB_EcoM_DE15.</title>
        <authorList>
            <person name="Cui J."/>
        </authorList>
    </citation>
    <scope>NUCLEOTIDE SEQUENCE [LARGE SCALE GENOMIC DNA]</scope>
</reference>
<evidence type="ECO:0000313" key="2">
    <source>
        <dbReference type="Proteomes" id="UP001211619"/>
    </source>
</evidence>
<keyword evidence="2" id="KW-1185">Reference proteome</keyword>
<proteinExistence type="predicted"/>
<evidence type="ECO:0000313" key="1">
    <source>
        <dbReference type="EMBL" id="WAX24555.1"/>
    </source>
</evidence>
<name>A0AAE9VK92_9CAUD</name>
<accession>A0AAE9VK92</accession>
<dbReference type="KEGG" id="vg:80832211"/>
<dbReference type="EMBL" id="OP595144">
    <property type="protein sequence ID" value="WAX24555.1"/>
    <property type="molecule type" value="Genomic_DNA"/>
</dbReference>
<sequence length="81" mass="9013">MFSDTVLGSDYLNFLAFNARQQFQLLCPEQLAGLFELESCFQTHGLTPSSQQVARVSLFKVAHSLDFGCRHLGQSFTPPTS</sequence>
<dbReference type="GeneID" id="80832211"/>
<organism evidence="1 2">
    <name type="scientific">Escherichia phage vB_EcoM_DE15</name>
    <dbReference type="NCBI Taxonomy" id="3003366"/>
    <lineage>
        <taxon>Viruses</taxon>
        <taxon>Duplodnaviria</taxon>
        <taxon>Heunggongvirae</taxon>
        <taxon>Uroviricota</taxon>
        <taxon>Caudoviricetes</taxon>
        <taxon>Chaseviridae</taxon>
        <taxon>Cleopatravirinae</taxon>
        <taxon>Carltongylesvirus</taxon>
        <taxon>Carltongylesvirus DE15</taxon>
    </lineage>
</organism>
<dbReference type="RefSeq" id="YP_010845062.1">
    <property type="nucleotide sequence ID" value="NC_079184.1"/>
</dbReference>
<protein>
    <submittedName>
        <fullName evidence="1">Uncharacterized protein</fullName>
    </submittedName>
</protein>